<dbReference type="GeneID" id="115027520"/>
<evidence type="ECO:0000256" key="1">
    <source>
        <dbReference type="ARBA" id="ARBA00023157"/>
    </source>
</evidence>
<dbReference type="PANTHER" id="PTHR11576:SF16">
    <property type="entry name" value="ZONA PELLUCIDA SPERM-BINDING PROTEIN 3"/>
    <property type="match status" value="1"/>
</dbReference>
<organism evidence="4 5">
    <name type="scientific">Cottoperca gobio</name>
    <name type="common">Frogmouth</name>
    <name type="synonym">Aphritis gobio</name>
    <dbReference type="NCBI Taxonomy" id="56716"/>
    <lineage>
        <taxon>Eukaryota</taxon>
        <taxon>Metazoa</taxon>
        <taxon>Chordata</taxon>
        <taxon>Craniata</taxon>
        <taxon>Vertebrata</taxon>
        <taxon>Euteleostomi</taxon>
        <taxon>Actinopterygii</taxon>
        <taxon>Neopterygii</taxon>
        <taxon>Teleostei</taxon>
        <taxon>Neoteleostei</taxon>
        <taxon>Acanthomorphata</taxon>
        <taxon>Eupercaria</taxon>
        <taxon>Perciformes</taxon>
        <taxon>Notothenioidei</taxon>
        <taxon>Bovichtidae</taxon>
        <taxon>Cottoperca</taxon>
    </lineage>
</organism>
<dbReference type="AlphaFoldDB" id="A0A6J2S551"/>
<keyword evidence="2" id="KW-0732">Signal</keyword>
<dbReference type="Pfam" id="PF00100">
    <property type="entry name" value="Zona_pellucida"/>
    <property type="match status" value="1"/>
</dbReference>
<feature type="signal peptide" evidence="2">
    <location>
        <begin position="1"/>
        <end position="22"/>
    </location>
</feature>
<dbReference type="FunFam" id="2.60.40.3210:FF:000001">
    <property type="entry name" value="Zona pellucida sperm-binding protein 3"/>
    <property type="match status" value="1"/>
</dbReference>
<dbReference type="Proteomes" id="UP000504630">
    <property type="component" value="Chromosome 22"/>
</dbReference>
<evidence type="ECO:0000256" key="2">
    <source>
        <dbReference type="SAM" id="SignalP"/>
    </source>
</evidence>
<sequence length="287" mass="32377">MKTKWRIYILWSVLSLDLLSFALDSSKPPLTRRKKVFKLSKFQTYKLPRKGNRTSSHRSAASASPLALLSSRYIRQGEPKAKILSDFAYLPDVSVTCATSDFVVRVKPTFYGHGADAEELKLGSTCKSNGVLKPSGDLLFTYPLTACDVVRESPLGYLLYKFTLHYEPSSKRLPKRIDVDIECRYQRNHHVHQLTVQPTWETVVVRKKLKGSANDFQMELMDDSWSRPAKSQVYQLGKTVNFQLSAPHLSTGGKLYINTCYASPSSGSKSLKYTIIDNFGCMLDSKS</sequence>
<dbReference type="Pfam" id="PF23344">
    <property type="entry name" value="ZP-N"/>
    <property type="match status" value="1"/>
</dbReference>
<keyword evidence="1" id="KW-1015">Disulfide bond</keyword>
<dbReference type="InterPro" id="IPR042235">
    <property type="entry name" value="ZP-C_dom"/>
</dbReference>
<accession>A0A6J2S551</accession>
<dbReference type="InterPro" id="IPR055355">
    <property type="entry name" value="ZP-C"/>
</dbReference>
<keyword evidence="4" id="KW-1185">Reference proteome</keyword>
<dbReference type="GO" id="GO:0035803">
    <property type="term" value="P:egg coat formation"/>
    <property type="evidence" value="ECO:0007669"/>
    <property type="project" value="TreeGrafter"/>
</dbReference>
<feature type="domain" description="ZP" evidence="3">
    <location>
        <begin position="96"/>
        <end position="287"/>
    </location>
</feature>
<name>A0A6J2S551_COTGO</name>
<dbReference type="SMART" id="SM00241">
    <property type="entry name" value="ZP"/>
    <property type="match status" value="1"/>
</dbReference>
<dbReference type="Gene3D" id="2.60.40.3210">
    <property type="entry name" value="Zona pellucida, ZP-N domain"/>
    <property type="match status" value="1"/>
</dbReference>
<dbReference type="PANTHER" id="PTHR11576">
    <property type="entry name" value="ZONA PELLUCIDA SPERM-BINDING PROTEIN 3"/>
    <property type="match status" value="1"/>
</dbReference>
<evidence type="ECO:0000313" key="4">
    <source>
        <dbReference type="Proteomes" id="UP000504630"/>
    </source>
</evidence>
<dbReference type="InterPro" id="IPR001507">
    <property type="entry name" value="ZP_dom"/>
</dbReference>
<dbReference type="GO" id="GO:0032190">
    <property type="term" value="F:acrosin binding"/>
    <property type="evidence" value="ECO:0007669"/>
    <property type="project" value="TreeGrafter"/>
</dbReference>
<proteinExistence type="predicted"/>
<dbReference type="Gene3D" id="2.60.40.4100">
    <property type="entry name" value="Zona pellucida, ZP-C domain"/>
    <property type="match status" value="1"/>
</dbReference>
<dbReference type="KEGG" id="cgob:115027520"/>
<feature type="chain" id="PRO_5026740298" evidence="2">
    <location>
        <begin position="23"/>
        <end position="287"/>
    </location>
</feature>
<dbReference type="PROSITE" id="PS51034">
    <property type="entry name" value="ZP_2"/>
    <property type="match status" value="1"/>
</dbReference>
<dbReference type="InterPro" id="IPR055356">
    <property type="entry name" value="ZP-N"/>
</dbReference>
<dbReference type="GO" id="GO:2000344">
    <property type="term" value="P:positive regulation of acrosome reaction"/>
    <property type="evidence" value="ECO:0007669"/>
    <property type="project" value="TreeGrafter"/>
</dbReference>
<dbReference type="OrthoDB" id="8957685at2759"/>
<dbReference type="GO" id="GO:0031012">
    <property type="term" value="C:extracellular matrix"/>
    <property type="evidence" value="ECO:0007669"/>
    <property type="project" value="TreeGrafter"/>
</dbReference>
<protein>
    <submittedName>
        <fullName evidence="5">Zona pellucida sperm-binding protein 3</fullName>
    </submittedName>
</protein>
<gene>
    <name evidence="5" type="primary">LOC115027520</name>
</gene>
<evidence type="ECO:0000259" key="3">
    <source>
        <dbReference type="PROSITE" id="PS51034"/>
    </source>
</evidence>
<dbReference type="InParanoid" id="A0A6J2S551"/>
<evidence type="ECO:0000313" key="5">
    <source>
        <dbReference type="RefSeq" id="XP_029316750.1"/>
    </source>
</evidence>
<dbReference type="RefSeq" id="XP_029316750.1">
    <property type="nucleotide sequence ID" value="XM_029460890.1"/>
</dbReference>
<reference evidence="5" key="1">
    <citation type="submission" date="2025-08" db="UniProtKB">
        <authorList>
            <consortium name="RefSeq"/>
        </authorList>
    </citation>
    <scope>IDENTIFICATION</scope>
</reference>
<dbReference type="GO" id="GO:0007339">
    <property type="term" value="P:binding of sperm to zona pellucida"/>
    <property type="evidence" value="ECO:0007669"/>
    <property type="project" value="TreeGrafter"/>
</dbReference>